<feature type="transmembrane region" description="Helical" evidence="2">
    <location>
        <begin position="470"/>
        <end position="492"/>
    </location>
</feature>
<feature type="region of interest" description="Disordered" evidence="1">
    <location>
        <begin position="432"/>
        <end position="451"/>
    </location>
</feature>
<evidence type="ECO:0000256" key="1">
    <source>
        <dbReference type="SAM" id="MobiDB-lite"/>
    </source>
</evidence>
<organism evidence="3 4">
    <name type="scientific">Sphagnum troendelagicum</name>
    <dbReference type="NCBI Taxonomy" id="128251"/>
    <lineage>
        <taxon>Eukaryota</taxon>
        <taxon>Viridiplantae</taxon>
        <taxon>Streptophyta</taxon>
        <taxon>Embryophyta</taxon>
        <taxon>Bryophyta</taxon>
        <taxon>Sphagnophytina</taxon>
        <taxon>Sphagnopsida</taxon>
        <taxon>Sphagnales</taxon>
        <taxon>Sphagnaceae</taxon>
        <taxon>Sphagnum</taxon>
    </lineage>
</organism>
<proteinExistence type="predicted"/>
<keyword evidence="2" id="KW-0812">Transmembrane</keyword>
<gene>
    <name evidence="3" type="ORF">CSSPTR1EN2_LOCUS23799</name>
</gene>
<keyword evidence="4" id="KW-1185">Reference proteome</keyword>
<feature type="transmembrane region" description="Helical" evidence="2">
    <location>
        <begin position="44"/>
        <end position="64"/>
    </location>
</feature>
<feature type="compositionally biased region" description="Polar residues" evidence="1">
    <location>
        <begin position="523"/>
        <end position="534"/>
    </location>
</feature>
<feature type="region of interest" description="Disordered" evidence="1">
    <location>
        <begin position="511"/>
        <end position="546"/>
    </location>
</feature>
<evidence type="ECO:0000313" key="4">
    <source>
        <dbReference type="Proteomes" id="UP001497512"/>
    </source>
</evidence>
<dbReference type="Proteomes" id="UP001497512">
    <property type="component" value="Chromosome 9"/>
</dbReference>
<name>A0ABP0V4M6_9BRYO</name>
<dbReference type="EMBL" id="OZ019901">
    <property type="protein sequence ID" value="CAK9237630.1"/>
    <property type="molecule type" value="Genomic_DNA"/>
</dbReference>
<reference evidence="3" key="1">
    <citation type="submission" date="2024-02" db="EMBL/GenBank/DDBJ databases">
        <authorList>
            <consortium name="ELIXIR-Norway"/>
            <consortium name="Elixir Norway"/>
        </authorList>
    </citation>
    <scope>NUCLEOTIDE SEQUENCE</scope>
</reference>
<evidence type="ECO:0000256" key="2">
    <source>
        <dbReference type="SAM" id="Phobius"/>
    </source>
</evidence>
<sequence length="560" mass="63055">MAEMKPDANARTPTLLKRIEHVANSVKIFQRNDILDSDHPKFDLAYTGLFLFFCLVVVTTIATLQIEQRNKTANYLDQKITTILDSQYTCGCALPQSLLALQKIPTQPVSNYGLQRCYSKDELETITVVQFNNDTAYDVAKTLENFNSTVKISYASNKKGWFFLEQNETELVLWNYTDGPNYRVFATVCLTRVNTVFTLSLEDPNLPVYFNYPLSYMRMAIEYNCSDCNVCSPDAITIALNNSQTSFLVPIGQWVECSGFGIDISPRNPCNAAQSYHGRCNLYPTFDISMSTRLEEVIHTLELMNSSLDITTHTSKGQKGIEMHANVLYYNQSKVVEKNNVTYGYFQRDPSMDPIWPILVASHPNIAESCLDMEAFNVSVCNGTSICNVYKELDEHVYAEVVPYTLPSGRSVFLETTCNSQDLCTNTGNYSAVNDTTDMQPRPVDGPDRKNLESSLTPNYVCYKLTKVPWFTFVITLFGTIGGWLTTMYSVANMVYSRAYDKWNDWCTPRTESGRVDPAAGTDDSTNGGDQFNADSDGPLSKSTSSRHDLVRATILRYQN</sequence>
<protein>
    <submittedName>
        <fullName evidence="3">Uncharacterized protein</fullName>
    </submittedName>
</protein>
<keyword evidence="2" id="KW-0472">Membrane</keyword>
<evidence type="ECO:0000313" key="3">
    <source>
        <dbReference type="EMBL" id="CAK9237630.1"/>
    </source>
</evidence>
<accession>A0ABP0V4M6</accession>
<keyword evidence="2" id="KW-1133">Transmembrane helix</keyword>